<sequence length="37" mass="3791">MELMIGITIGLFIGMASGVAAVILIAMAGNELKGQQQ</sequence>
<evidence type="ECO:0000256" key="1">
    <source>
        <dbReference type="SAM" id="Phobius"/>
    </source>
</evidence>
<proteinExistence type="predicted"/>
<keyword evidence="1" id="KW-1133">Transmembrane helix</keyword>
<keyword evidence="1" id="KW-0812">Transmembrane</keyword>
<name>A0A6P1PY90_9GAMM</name>
<gene>
    <name evidence="2" type="ORF">C7M51_01609</name>
</gene>
<feature type="transmembrane region" description="Helical" evidence="1">
    <location>
        <begin position="6"/>
        <end position="28"/>
    </location>
</feature>
<organism evidence="2 3">
    <name type="scientific">Mixta intestinalis</name>
    <dbReference type="NCBI Taxonomy" id="1615494"/>
    <lineage>
        <taxon>Bacteria</taxon>
        <taxon>Pseudomonadati</taxon>
        <taxon>Pseudomonadota</taxon>
        <taxon>Gammaproteobacteria</taxon>
        <taxon>Enterobacterales</taxon>
        <taxon>Erwiniaceae</taxon>
        <taxon>Mixta</taxon>
    </lineage>
</organism>
<reference evidence="2 3" key="1">
    <citation type="submission" date="2018-03" db="EMBL/GenBank/DDBJ databases">
        <title>Pantoea intestinalis SRCM103226 isolated form the mealworm.</title>
        <authorList>
            <person name="Jeong D.-Y."/>
            <person name="Kim J.W."/>
        </authorList>
    </citation>
    <scope>NUCLEOTIDE SEQUENCE [LARGE SCALE GENOMIC DNA]</scope>
    <source>
        <strain evidence="2 3">SRCM103226</strain>
    </source>
</reference>
<protein>
    <submittedName>
        <fullName evidence="2">Uncharacterized protein</fullName>
    </submittedName>
</protein>
<evidence type="ECO:0000313" key="3">
    <source>
        <dbReference type="Proteomes" id="UP000464053"/>
    </source>
</evidence>
<keyword evidence="1" id="KW-0472">Membrane</keyword>
<dbReference type="EMBL" id="CP028271">
    <property type="protein sequence ID" value="QHM71323.1"/>
    <property type="molecule type" value="Genomic_DNA"/>
</dbReference>
<dbReference type="Proteomes" id="UP000464053">
    <property type="component" value="Chromosome"/>
</dbReference>
<dbReference type="KEGG" id="mint:C7M51_01609"/>
<accession>A0A6P1PY90</accession>
<evidence type="ECO:0000313" key="2">
    <source>
        <dbReference type="EMBL" id="QHM71323.1"/>
    </source>
</evidence>
<keyword evidence="3" id="KW-1185">Reference proteome</keyword>
<dbReference type="AlphaFoldDB" id="A0A6P1PY90"/>